<feature type="region of interest" description="Disordered" evidence="1">
    <location>
        <begin position="1"/>
        <end position="51"/>
    </location>
</feature>
<proteinExistence type="predicted"/>
<reference evidence="2 3" key="1">
    <citation type="submission" date="2020-10" db="EMBL/GenBank/DDBJ databases">
        <title>Sequencing the genomes of 1000 actinobacteria strains.</title>
        <authorList>
            <person name="Klenk H.-P."/>
        </authorList>
    </citation>
    <scope>NUCLEOTIDE SEQUENCE [LARGE SCALE GENOMIC DNA]</scope>
    <source>
        <strain evidence="2 3">DSM 43173</strain>
    </source>
</reference>
<gene>
    <name evidence="2" type="ORF">H4W80_004439</name>
</gene>
<dbReference type="EMBL" id="JADBEK010000001">
    <property type="protein sequence ID" value="MBE1586181.1"/>
    <property type="molecule type" value="Genomic_DNA"/>
</dbReference>
<feature type="compositionally biased region" description="Low complexity" evidence="1">
    <location>
        <begin position="40"/>
        <end position="51"/>
    </location>
</feature>
<name>A0ABR9M1G5_9ACTN</name>
<evidence type="ECO:0000313" key="2">
    <source>
        <dbReference type="EMBL" id="MBE1586181.1"/>
    </source>
</evidence>
<dbReference type="Pfam" id="PF13830">
    <property type="entry name" value="DUF4192"/>
    <property type="match status" value="1"/>
</dbReference>
<organism evidence="2 3">
    <name type="scientific">Nonomuraea angiospora</name>
    <dbReference type="NCBI Taxonomy" id="46172"/>
    <lineage>
        <taxon>Bacteria</taxon>
        <taxon>Bacillati</taxon>
        <taxon>Actinomycetota</taxon>
        <taxon>Actinomycetes</taxon>
        <taxon>Streptosporangiales</taxon>
        <taxon>Streptosporangiaceae</taxon>
        <taxon>Nonomuraea</taxon>
    </lineage>
</organism>
<evidence type="ECO:0000313" key="3">
    <source>
        <dbReference type="Proteomes" id="UP000633509"/>
    </source>
</evidence>
<dbReference type="RefSeq" id="WP_225963590.1">
    <property type="nucleotide sequence ID" value="NZ_JADBEK010000001.1"/>
</dbReference>
<evidence type="ECO:0008006" key="4">
    <source>
        <dbReference type="Google" id="ProtNLM"/>
    </source>
</evidence>
<dbReference type="Proteomes" id="UP000633509">
    <property type="component" value="Unassembled WGS sequence"/>
</dbReference>
<keyword evidence="3" id="KW-1185">Reference proteome</keyword>
<sequence length="411" mass="43951">MTTNHSTPATTPPPNPNPGSPSEDSSPNTAAPSPPPSPMSPSSSSCSASSSSTTSFTSLEPCLTLTSPTDILAAVPYLVGFHPKTSLILIGLDRRQAKLVARWSLPFPPGTLASLEPVFDREGVTEIVVVGYGPGELVTPAVDEARLLAAKTELHVGEALRAHEGRYWSYICDLATCCPAEGTPYDLTTSQIAAEATIRGLVALPDRESLERTIAPIAGPVRMAMRRATADAIAELRADLTATTNLDTFATQFIAESLNRVRAALQTHEEGGRLDDAEAAKLGLALSITRARDEAWTLMQDSHVLLWKDLTRRLEPRFIPPAASLLAMASWRAGNNVQATIALERALTIDPSYSMANLLMHALQNLLSPAILRDRLPTPAELDAAMGPPHASWLLPLVNLLDEDEANTPPE</sequence>
<accession>A0ABR9M1G5</accession>
<dbReference type="InterPro" id="IPR025447">
    <property type="entry name" value="DUF4192"/>
</dbReference>
<evidence type="ECO:0000256" key="1">
    <source>
        <dbReference type="SAM" id="MobiDB-lite"/>
    </source>
</evidence>
<protein>
    <recommendedName>
        <fullName evidence="4">DUF4192 domain-containing protein</fullName>
    </recommendedName>
</protein>
<comment type="caution">
    <text evidence="2">The sequence shown here is derived from an EMBL/GenBank/DDBJ whole genome shotgun (WGS) entry which is preliminary data.</text>
</comment>
<feature type="compositionally biased region" description="Pro residues" evidence="1">
    <location>
        <begin position="10"/>
        <end position="19"/>
    </location>
</feature>
<feature type="compositionally biased region" description="Low complexity" evidence="1">
    <location>
        <begin position="20"/>
        <end position="31"/>
    </location>
</feature>